<protein>
    <recommendedName>
        <fullName evidence="7">Elongation factor G, mitochondrial</fullName>
        <shortName evidence="7">EF-Gmt</shortName>
    </recommendedName>
    <alternativeName>
        <fullName evidence="7">Elongation factor G 1, mitochondrial</fullName>
        <shortName evidence="7">mEF-G 1</shortName>
    </alternativeName>
    <alternativeName>
        <fullName evidence="7">Elongation factor G1</fullName>
    </alternativeName>
</protein>
<keyword evidence="6 7" id="KW-0342">GTP-binding</keyword>
<comment type="similarity">
    <text evidence="2">Belongs to the TRAFAC class translation factor GTPase superfamily. Classic translation factor GTPase family. EF-G/EF-2 subfamily.</text>
</comment>
<dbReference type="Pfam" id="PF03144">
    <property type="entry name" value="GTP_EFTU_D2"/>
    <property type="match status" value="1"/>
</dbReference>
<feature type="domain" description="Tr-type G" evidence="8">
    <location>
        <begin position="41"/>
        <end position="336"/>
    </location>
</feature>
<feature type="binding site" evidence="7">
    <location>
        <begin position="189"/>
        <end position="192"/>
    </location>
    <ligand>
        <name>GTP</name>
        <dbReference type="ChEBI" id="CHEBI:37565"/>
    </ligand>
</feature>
<dbReference type="InterPro" id="IPR035649">
    <property type="entry name" value="EFG_V"/>
</dbReference>
<dbReference type="SUPFAM" id="SSF54980">
    <property type="entry name" value="EF-G C-terminal domain-like"/>
    <property type="match status" value="2"/>
</dbReference>
<evidence type="ECO:0000259" key="8">
    <source>
        <dbReference type="PROSITE" id="PS51722"/>
    </source>
</evidence>
<dbReference type="InterPro" id="IPR004540">
    <property type="entry name" value="Transl_elong_EFG/EF2"/>
</dbReference>
<dbReference type="HAMAP" id="MF_00054_B">
    <property type="entry name" value="EF_G_EF_2_B"/>
    <property type="match status" value="1"/>
</dbReference>
<keyword evidence="10" id="KW-1185">Reference proteome</keyword>
<name>A0A1N6LYF1_BABMR</name>
<dbReference type="Pfam" id="PF00679">
    <property type="entry name" value="EFG_C"/>
    <property type="match status" value="1"/>
</dbReference>
<dbReference type="Gene3D" id="3.30.70.240">
    <property type="match status" value="1"/>
</dbReference>
<dbReference type="InterPro" id="IPR000795">
    <property type="entry name" value="T_Tr_GTP-bd_dom"/>
</dbReference>
<gene>
    <name evidence="9" type="ORF">BmR1_04g09525</name>
</gene>
<accession>A0A1N6LYF1</accession>
<organism evidence="9 10">
    <name type="scientific">Babesia microti (strain RI)</name>
    <dbReference type="NCBI Taxonomy" id="1133968"/>
    <lineage>
        <taxon>Eukaryota</taxon>
        <taxon>Sar</taxon>
        <taxon>Alveolata</taxon>
        <taxon>Apicomplexa</taxon>
        <taxon>Aconoidasida</taxon>
        <taxon>Piroplasmida</taxon>
        <taxon>Babesiidae</taxon>
        <taxon>Babesia</taxon>
    </lineage>
</organism>
<dbReference type="Pfam" id="PF00009">
    <property type="entry name" value="GTP_EFTU"/>
    <property type="match status" value="1"/>
</dbReference>
<reference evidence="9 10" key="3">
    <citation type="journal article" date="2016" name="Sci. Rep.">
        <title>Genome-wide diversity and gene expression profiling of Babesia microti isolates identify polymorphic genes that mediate host-pathogen interactions.</title>
        <authorList>
            <person name="Silva J.C."/>
            <person name="Cornillot E."/>
            <person name="McCracken C."/>
            <person name="Usmani-Brown S."/>
            <person name="Dwivedi A."/>
            <person name="Ifeonu O.O."/>
            <person name="Crabtree J."/>
            <person name="Gotia H.T."/>
            <person name="Virji A.Z."/>
            <person name="Reynes C."/>
            <person name="Colinge J."/>
            <person name="Kumar V."/>
            <person name="Lawres L."/>
            <person name="Pazzi J.E."/>
            <person name="Pablo J.V."/>
            <person name="Hung C."/>
            <person name="Brancato J."/>
            <person name="Kumari P."/>
            <person name="Orvis J."/>
            <person name="Tretina K."/>
            <person name="Chibucos M."/>
            <person name="Ott S."/>
            <person name="Sadzewicz L."/>
            <person name="Sengamalay N."/>
            <person name="Shetty A.C."/>
            <person name="Su Q."/>
            <person name="Tallon L."/>
            <person name="Fraser C.M."/>
            <person name="Frutos R."/>
            <person name="Molina D.M."/>
            <person name="Krause P.J."/>
            <person name="Ben Mamoun C."/>
        </authorList>
    </citation>
    <scope>NUCLEOTIDE SEQUENCE [LARGE SCALE GENOMIC DNA]</scope>
    <source>
        <strain evidence="9 10">RI</strain>
    </source>
</reference>
<dbReference type="GO" id="GO:0003924">
    <property type="term" value="F:GTPase activity"/>
    <property type="evidence" value="ECO:0007669"/>
    <property type="project" value="UniProtKB-UniRule"/>
</dbReference>
<dbReference type="PRINTS" id="PR00315">
    <property type="entry name" value="ELONGATNFCT"/>
</dbReference>
<evidence type="ECO:0000313" key="9">
    <source>
        <dbReference type="EMBL" id="SIO73903.1"/>
    </source>
</evidence>
<dbReference type="CDD" id="cd03713">
    <property type="entry name" value="EFG_mtEFG_C"/>
    <property type="match status" value="1"/>
</dbReference>
<comment type="similarity">
    <text evidence="7">Belongs to the GTP-binding elongation factor family. EF-G/EF-2 subfamily.</text>
</comment>
<evidence type="ECO:0000256" key="6">
    <source>
        <dbReference type="ARBA" id="ARBA00023134"/>
    </source>
</evidence>
<dbReference type="PANTHER" id="PTHR43636:SF2">
    <property type="entry name" value="ELONGATION FACTOR G, MITOCHONDRIAL"/>
    <property type="match status" value="1"/>
</dbReference>
<dbReference type="AlphaFoldDB" id="A0A1N6LYF1"/>
<comment type="subcellular location">
    <subcellularLocation>
        <location evidence="1 7">Mitochondrion</location>
    </subcellularLocation>
</comment>
<dbReference type="NCBIfam" id="TIGR00231">
    <property type="entry name" value="small_GTP"/>
    <property type="match status" value="1"/>
</dbReference>
<comment type="function">
    <text evidence="7">Mitochondrial GTPase that catalyzes the GTP-dependent ribosomal translocation step during translation elongation. During this step, the ribosome changes from the pre-translocational (PRE) to the post-translocational (POST) state as the newly formed A-site-bound peptidyl-tRNA and P-site-bound deacylated tRNA move to the P and E sites, respectively. Catalyzes the coordinated movement of the two tRNA molecules, the mRNA and conformational changes in the ribosome.</text>
</comment>
<sequence>MCVINYVKRSTAFKISFFCARQHNCHASLLVFRCLRYFSTGNLRNIGISAHIDCGKTTLTERILFYTGKIKQIHEVRGSDGVGAKMDSMELERERGITIQSAATFCSWKLNDETPIKDKDLTDGEPAGYNINIIDTPGHVDFTVEVERALKVLDGAIMLVCAVSGVQSQTLTVDRQMKRYEVPRLIFINKLDRDGADPLRSIEAVKKRLGINAVLLQIPIGLESKFCGVVDLITQRAYTFKGNWGEQVQVIDVPYDLKEQVIEHRNNLILSLADLDDDIANLYLDNKEIPIHLLYKVLRKCTIDRKISPVLMGSAKGNIGVQPLLDAVCRYLPSPLEIPQKAFIEDGSEIQLQCSDRLPFVGYAFKVLESVSNMGQLTFIRVYQGQLRQGMSLLINDGMGKRQSVKKLYKMHSNEVINEENAASGDIVAVSGLFCNSGMTLTDGRVKCSLGSMHIPELVVSFSIKTPNFQDLDKFSKAINRFQKEDPTFRVHTDPESKETIISGMGELHLSIYIERMRREYGIELKTGRPQVNFREAITKRVDYNYTHKIQSGGAGQYAKIIGYFEPIEDDPNDFMDVQFKSLLIGNDVPPNYVPAIQKGFMECAKKGLLCEKPLVNTRFVVSDGASHEVDSSEYSFKQAAIGAFKNFYLKGDPVILEPIMNVEALVPAEFQSATISLLTRKKGVITNTVRNGETIAIHANVALKDMFGFITDLRSATQGQGEFSMEFYQYQEMTQ</sequence>
<dbReference type="OrthoDB" id="198619at2759"/>
<dbReference type="RefSeq" id="XP_021337953.1">
    <property type="nucleotide sequence ID" value="XM_021482797.1"/>
</dbReference>
<keyword evidence="4 7" id="KW-0251">Elongation factor</keyword>
<comment type="caution">
    <text evidence="7">Lacks conserved residue(s) required for the propagation of feature annotation.</text>
</comment>
<dbReference type="InterPro" id="IPR035647">
    <property type="entry name" value="EFG_III/V"/>
</dbReference>
<dbReference type="GO" id="GO:0005525">
    <property type="term" value="F:GTP binding"/>
    <property type="evidence" value="ECO:0007669"/>
    <property type="project" value="UniProtKB-UniRule"/>
</dbReference>
<dbReference type="FunFam" id="3.30.70.870:FF:000001">
    <property type="entry name" value="Elongation factor G"/>
    <property type="match status" value="1"/>
</dbReference>
<dbReference type="UniPathway" id="UPA00345"/>
<dbReference type="FunFam" id="3.30.70.240:FF:000001">
    <property type="entry name" value="Elongation factor G"/>
    <property type="match status" value="1"/>
</dbReference>
<dbReference type="Pfam" id="PF14492">
    <property type="entry name" value="EFG_III"/>
    <property type="match status" value="1"/>
</dbReference>
<dbReference type="NCBIfam" id="TIGR00484">
    <property type="entry name" value="EF-G"/>
    <property type="match status" value="1"/>
</dbReference>
<evidence type="ECO:0000313" key="10">
    <source>
        <dbReference type="Proteomes" id="UP000002899"/>
    </source>
</evidence>
<dbReference type="FunFam" id="3.40.50.300:FF:000029">
    <property type="entry name" value="Elongation factor G"/>
    <property type="match status" value="1"/>
</dbReference>
<evidence type="ECO:0000256" key="3">
    <source>
        <dbReference type="ARBA" id="ARBA00022741"/>
    </source>
</evidence>
<proteinExistence type="inferred from homology"/>
<dbReference type="GO" id="GO:0070125">
    <property type="term" value="P:mitochondrial translational elongation"/>
    <property type="evidence" value="ECO:0007669"/>
    <property type="project" value="UniProtKB-UniRule"/>
</dbReference>
<reference evidence="9 10" key="1">
    <citation type="journal article" date="2012" name="Nucleic Acids Res.">
        <title>Sequencing of the smallest Apicomplexan genome from the human pathogen Babesia microti.</title>
        <authorList>
            <person name="Cornillot E."/>
            <person name="Hadj-Kaddour K."/>
            <person name="Dassouli A."/>
            <person name="Noel B."/>
            <person name="Ranwez V."/>
            <person name="Vacherie B."/>
            <person name="Augagneur Y."/>
            <person name="Bres V."/>
            <person name="Duclos A."/>
            <person name="Randazzo S."/>
            <person name="Carcy B."/>
            <person name="Debierre-Grockiego F."/>
            <person name="Delbecq S."/>
            <person name="Moubri-Menage K."/>
            <person name="Shams-Eldin H."/>
            <person name="Usmani-Brown S."/>
            <person name="Bringaud F."/>
            <person name="Wincker P."/>
            <person name="Vivares C.P."/>
            <person name="Schwarz R.T."/>
            <person name="Schetters T.P."/>
            <person name="Krause P.J."/>
            <person name="Gorenflot A."/>
            <person name="Berry V."/>
            <person name="Barbe V."/>
            <person name="Ben Mamoun C."/>
        </authorList>
    </citation>
    <scope>NUCLEOTIDE SEQUENCE [LARGE SCALE GENOMIC DNA]</scope>
    <source>
        <strain evidence="9 10">RI</strain>
    </source>
</reference>
<dbReference type="GO" id="GO:0003746">
    <property type="term" value="F:translation elongation factor activity"/>
    <property type="evidence" value="ECO:0007669"/>
    <property type="project" value="UniProtKB-UniRule"/>
</dbReference>
<dbReference type="VEuPathDB" id="PiroplasmaDB:BmR1_04g09525"/>
<dbReference type="Pfam" id="PF03764">
    <property type="entry name" value="EFG_IV"/>
    <property type="match status" value="1"/>
</dbReference>
<dbReference type="InterPro" id="IPR009022">
    <property type="entry name" value="EFG_III"/>
</dbReference>
<keyword evidence="5 7" id="KW-0648">Protein biosynthesis</keyword>
<dbReference type="Proteomes" id="UP000002899">
    <property type="component" value="Chromosome IV"/>
</dbReference>
<dbReference type="Gene3D" id="3.40.50.300">
    <property type="entry name" value="P-loop containing nucleotide triphosphate hydrolases"/>
    <property type="match status" value="1"/>
</dbReference>
<evidence type="ECO:0000256" key="5">
    <source>
        <dbReference type="ARBA" id="ARBA00022917"/>
    </source>
</evidence>
<dbReference type="Gene3D" id="3.30.230.10">
    <property type="match status" value="1"/>
</dbReference>
<dbReference type="SUPFAM" id="SSF52540">
    <property type="entry name" value="P-loop containing nucleoside triphosphate hydrolases"/>
    <property type="match status" value="1"/>
</dbReference>
<dbReference type="InterPro" id="IPR027417">
    <property type="entry name" value="P-loop_NTPase"/>
</dbReference>
<evidence type="ECO:0000256" key="2">
    <source>
        <dbReference type="ARBA" id="ARBA00005870"/>
    </source>
</evidence>
<dbReference type="GO" id="GO:0005739">
    <property type="term" value="C:mitochondrion"/>
    <property type="evidence" value="ECO:0007669"/>
    <property type="project" value="UniProtKB-SubCell"/>
</dbReference>
<dbReference type="Gene3D" id="2.40.30.10">
    <property type="entry name" value="Translation factors"/>
    <property type="match status" value="1"/>
</dbReference>
<dbReference type="KEGG" id="bmic:BmR1_04g09525"/>
<dbReference type="SMART" id="SM00889">
    <property type="entry name" value="EFG_IV"/>
    <property type="match status" value="1"/>
</dbReference>
<dbReference type="InterPro" id="IPR041095">
    <property type="entry name" value="EFG_II"/>
</dbReference>
<dbReference type="PANTHER" id="PTHR43636">
    <property type="entry name" value="ELONGATION FACTOR G, MITOCHONDRIAL"/>
    <property type="match status" value="1"/>
</dbReference>
<comment type="pathway">
    <text evidence="7">Protein biosynthesis; polypeptide chain elongation.</text>
</comment>
<dbReference type="EMBL" id="LN871599">
    <property type="protein sequence ID" value="SIO73903.1"/>
    <property type="molecule type" value="Genomic_DNA"/>
</dbReference>
<dbReference type="InterPro" id="IPR020568">
    <property type="entry name" value="Ribosomal_Su5_D2-typ_SF"/>
</dbReference>
<keyword evidence="3 7" id="KW-0547">Nucleotide-binding</keyword>
<keyword evidence="7" id="KW-0496">Mitochondrion</keyword>
<dbReference type="InterPro" id="IPR031157">
    <property type="entry name" value="G_TR_CS"/>
</dbReference>
<dbReference type="PROSITE" id="PS00301">
    <property type="entry name" value="G_TR_1"/>
    <property type="match status" value="1"/>
</dbReference>
<reference evidence="9 10" key="2">
    <citation type="journal article" date="2013" name="PLoS ONE">
        <title>Whole genome mapping and re-organization of the nuclear and mitochondrial genomes of Babesia microti isolates.</title>
        <authorList>
            <person name="Cornillot E."/>
            <person name="Dassouli A."/>
            <person name="Garg A."/>
            <person name="Pachikara N."/>
            <person name="Randazzo S."/>
            <person name="Depoix D."/>
            <person name="Carcy B."/>
            <person name="Delbecq S."/>
            <person name="Frutos R."/>
            <person name="Silva J.C."/>
            <person name="Sutton R."/>
            <person name="Krause P.J."/>
            <person name="Mamoun C.B."/>
        </authorList>
    </citation>
    <scope>NUCLEOTIDE SEQUENCE [LARGE SCALE GENOMIC DNA]</scope>
    <source>
        <strain evidence="9 10">RI</strain>
    </source>
</reference>
<dbReference type="CDD" id="cd16262">
    <property type="entry name" value="EFG_III"/>
    <property type="match status" value="1"/>
</dbReference>
<dbReference type="Gene3D" id="3.30.70.870">
    <property type="entry name" value="Elongation Factor G (Translational Gtpase), domain 3"/>
    <property type="match status" value="1"/>
</dbReference>
<dbReference type="InterPro" id="IPR005225">
    <property type="entry name" value="Small_GTP-bd"/>
</dbReference>
<dbReference type="SUPFAM" id="SSF50447">
    <property type="entry name" value="Translation proteins"/>
    <property type="match status" value="1"/>
</dbReference>
<dbReference type="InterPro" id="IPR004161">
    <property type="entry name" value="EFTu-like_2"/>
</dbReference>
<dbReference type="InterPro" id="IPR014721">
    <property type="entry name" value="Ribsml_uS5_D2-typ_fold_subgr"/>
</dbReference>
<dbReference type="CDD" id="cd01886">
    <property type="entry name" value="EF-G"/>
    <property type="match status" value="1"/>
</dbReference>
<feature type="binding site" evidence="7">
    <location>
        <begin position="135"/>
        <end position="139"/>
    </location>
    <ligand>
        <name>GTP</name>
        <dbReference type="ChEBI" id="CHEBI:37565"/>
    </ligand>
</feature>
<dbReference type="SMART" id="SM00838">
    <property type="entry name" value="EFG_C"/>
    <property type="match status" value="1"/>
</dbReference>
<evidence type="ECO:0000256" key="1">
    <source>
        <dbReference type="ARBA" id="ARBA00004173"/>
    </source>
</evidence>
<dbReference type="InterPro" id="IPR000640">
    <property type="entry name" value="EFG_V-like"/>
</dbReference>
<dbReference type="InterPro" id="IPR005517">
    <property type="entry name" value="Transl_elong_EFG/EF2_IV"/>
</dbReference>
<evidence type="ECO:0000256" key="4">
    <source>
        <dbReference type="ARBA" id="ARBA00022768"/>
    </source>
</evidence>
<dbReference type="GeneID" id="24426530"/>
<dbReference type="InterPro" id="IPR009000">
    <property type="entry name" value="Transl_B-barrel_sf"/>
</dbReference>
<dbReference type="SUPFAM" id="SSF54211">
    <property type="entry name" value="Ribosomal protein S5 domain 2-like"/>
    <property type="match status" value="1"/>
</dbReference>
<evidence type="ECO:0000256" key="7">
    <source>
        <dbReference type="HAMAP-Rule" id="MF_03061"/>
    </source>
</evidence>
<dbReference type="PROSITE" id="PS51722">
    <property type="entry name" value="G_TR_2"/>
    <property type="match status" value="1"/>
</dbReference>